<dbReference type="GO" id="GO:0005886">
    <property type="term" value="C:plasma membrane"/>
    <property type="evidence" value="ECO:0007669"/>
    <property type="project" value="TreeGrafter"/>
</dbReference>
<comment type="caution">
    <text evidence="3">The sequence shown here is derived from an EMBL/GenBank/DDBJ whole genome shotgun (WGS) entry which is preliminary data.</text>
</comment>
<keyword evidence="1" id="KW-0472">Membrane</keyword>
<dbReference type="EMBL" id="DTGZ01000021">
    <property type="protein sequence ID" value="HGV96875.1"/>
    <property type="molecule type" value="Genomic_DNA"/>
</dbReference>
<evidence type="ECO:0000313" key="3">
    <source>
        <dbReference type="EMBL" id="HGV96875.1"/>
    </source>
</evidence>
<feature type="transmembrane region" description="Helical" evidence="1">
    <location>
        <begin position="14"/>
        <end position="36"/>
    </location>
</feature>
<dbReference type="InterPro" id="IPR008023">
    <property type="entry name" value="DUF748"/>
</dbReference>
<dbReference type="GO" id="GO:0090313">
    <property type="term" value="P:regulation of protein targeting to membrane"/>
    <property type="evidence" value="ECO:0007669"/>
    <property type="project" value="TreeGrafter"/>
</dbReference>
<name>A0A7C4XDP2_UNCW3</name>
<organism evidence="3">
    <name type="scientific">candidate division WOR-3 bacterium</name>
    <dbReference type="NCBI Taxonomy" id="2052148"/>
    <lineage>
        <taxon>Bacteria</taxon>
        <taxon>Bacteria division WOR-3</taxon>
    </lineage>
</organism>
<keyword evidence="1" id="KW-1133">Transmembrane helix</keyword>
<feature type="domain" description="AsmA" evidence="2">
    <location>
        <begin position="497"/>
        <end position="656"/>
    </location>
</feature>
<dbReference type="Pfam" id="PF05359">
    <property type="entry name" value="DUF748"/>
    <property type="match status" value="1"/>
</dbReference>
<gene>
    <name evidence="3" type="ORF">ENV60_01065</name>
</gene>
<evidence type="ECO:0000259" key="2">
    <source>
        <dbReference type="Pfam" id="PF05170"/>
    </source>
</evidence>
<dbReference type="PANTHER" id="PTHR30441:SF4">
    <property type="entry name" value="PROTEIN ASMA"/>
    <property type="match status" value="1"/>
</dbReference>
<evidence type="ECO:0000256" key="1">
    <source>
        <dbReference type="SAM" id="Phobius"/>
    </source>
</evidence>
<protein>
    <submittedName>
        <fullName evidence="3">AsmA family protein</fullName>
    </submittedName>
</protein>
<accession>A0A7C4XDP2</accession>
<dbReference type="Pfam" id="PF05170">
    <property type="entry name" value="AsmA"/>
    <property type="match status" value="1"/>
</dbReference>
<proteinExistence type="predicted"/>
<dbReference type="PANTHER" id="PTHR30441">
    <property type="entry name" value="DUF748 DOMAIN-CONTAINING PROTEIN"/>
    <property type="match status" value="1"/>
</dbReference>
<sequence>MIFREVIMPGHRKLLKILLVVLGILIVLAIVGYIAISSFLSPAYLRNLVSKIATESLHHPVEIGNVSLKLGFKIGVGIDKINIPNLPGFSAEPMVQIEKTALNFKLFPLLRRQIVISSIDITDFSFNIEKNKENQINFVAIIPGESKGASWQLSLAKIALSKGRIRYFDAQTKSEIRITEINQHINFERNFIKVAGSQSVYLLKSRQFPDVILKVSNNIVYDTLAKNIEIKKVVVSYEPVDLNISGTIERMEMLNINLDLKIGDLSKIVSLIPQEFRPQKLSGSLGTNLLVSGSLKEPNFTGKCEIKNIAIRPKEINRDVEKINGSFSFAQNSVKNIVISGLIGNTKFEISGAVDNFKNPVLDIIINLSGNLKDFESLTNDLKGTKLSGLVSFNTTVRGALNRPSYFGDYSVTDATIDGVGLEKPITNFIIKGMIQNDAVKISECRGNIGKSDFQFSGTITNFKSPIIQINNVSNLIDLDELLPKAKKTGGEKRGGIPLTIRGSVKINKLTGMNMEFKNINTGFAYEKGIIDLKNCSAEGFDGKVWFDLYYDSKSPEPYRINTRMDKISAKKVLSRFLKFENLEANLSGVSNFLGRGLDEKAVLQNLTASGNLKLTNGEFKNFAFFNELFNWLGIKGYQAFTFNDFYCSYKIENGKTKVEDWSFVSSIGNFLTQGTIGLDGKINLNITLTLNKKESDALKTYHGDWLLPYDKNGRATVDIIATGKILSPQFKLDTARIKDRLKGVIKDEFDKKKKELEKKLKDLLKW</sequence>
<reference evidence="3" key="1">
    <citation type="journal article" date="2020" name="mSystems">
        <title>Genome- and Community-Level Interaction Insights into Carbon Utilization and Element Cycling Functions of Hydrothermarchaeota in Hydrothermal Sediment.</title>
        <authorList>
            <person name="Zhou Z."/>
            <person name="Liu Y."/>
            <person name="Xu W."/>
            <person name="Pan J."/>
            <person name="Luo Z.H."/>
            <person name="Li M."/>
        </authorList>
    </citation>
    <scope>NUCLEOTIDE SEQUENCE [LARGE SCALE GENOMIC DNA]</scope>
    <source>
        <strain evidence="3">SpSt-774</strain>
    </source>
</reference>
<dbReference type="InterPro" id="IPR007844">
    <property type="entry name" value="AsmA"/>
</dbReference>
<dbReference type="InterPro" id="IPR052894">
    <property type="entry name" value="AsmA-related"/>
</dbReference>
<dbReference type="AlphaFoldDB" id="A0A7C4XDP2"/>
<keyword evidence="1" id="KW-0812">Transmembrane</keyword>